<dbReference type="PROSITE" id="PS00101">
    <property type="entry name" value="HEXAPEP_TRANSFERASES"/>
    <property type="match status" value="1"/>
</dbReference>
<dbReference type="PANTHER" id="PTHR42811">
    <property type="entry name" value="SERINE ACETYLTRANSFERASE"/>
    <property type="match status" value="1"/>
</dbReference>
<dbReference type="Pfam" id="PF00132">
    <property type="entry name" value="Hexapep"/>
    <property type="match status" value="1"/>
</dbReference>
<dbReference type="EMBL" id="AP027141">
    <property type="protein sequence ID" value="BDV29530.1"/>
    <property type="molecule type" value="Genomic_DNA"/>
</dbReference>
<feature type="region of interest" description="Disordered" evidence="5">
    <location>
        <begin position="151"/>
        <end position="170"/>
    </location>
</feature>
<evidence type="ECO:0000256" key="3">
    <source>
        <dbReference type="ARBA" id="ARBA00022737"/>
    </source>
</evidence>
<dbReference type="Gene3D" id="2.160.10.10">
    <property type="entry name" value="Hexapeptide repeat proteins"/>
    <property type="match status" value="1"/>
</dbReference>
<keyword evidence="3" id="KW-0677">Repeat</keyword>
<evidence type="ECO:0000256" key="2">
    <source>
        <dbReference type="ARBA" id="ARBA00022679"/>
    </source>
</evidence>
<keyword evidence="2" id="KW-0808">Transferase</keyword>
<name>A0ABM8DVJ0_9MICO</name>
<evidence type="ECO:0000313" key="7">
    <source>
        <dbReference type="Proteomes" id="UP001317779"/>
    </source>
</evidence>
<reference evidence="6 7" key="1">
    <citation type="submission" date="2022-12" db="EMBL/GenBank/DDBJ databases">
        <title>Microbacterium terricola strain KV-448 chromosome, complete genome.</title>
        <authorList>
            <person name="Oshima T."/>
            <person name="Moriya T."/>
            <person name="Bessho Y."/>
        </authorList>
    </citation>
    <scope>NUCLEOTIDE SEQUENCE [LARGE SCALE GENOMIC DNA]</scope>
    <source>
        <strain evidence="6 7">KV-448</strain>
    </source>
</reference>
<dbReference type="CDD" id="cd03354">
    <property type="entry name" value="LbH_SAT"/>
    <property type="match status" value="1"/>
</dbReference>
<dbReference type="SUPFAM" id="SSF51161">
    <property type="entry name" value="Trimeric LpxA-like enzymes"/>
    <property type="match status" value="1"/>
</dbReference>
<dbReference type="InterPro" id="IPR045304">
    <property type="entry name" value="LbH_SAT"/>
</dbReference>
<keyword evidence="4" id="KW-0012">Acyltransferase</keyword>
<organism evidence="6 7">
    <name type="scientific">Microbacterium terricola</name>
    <dbReference type="NCBI Taxonomy" id="344163"/>
    <lineage>
        <taxon>Bacteria</taxon>
        <taxon>Bacillati</taxon>
        <taxon>Actinomycetota</taxon>
        <taxon>Actinomycetes</taxon>
        <taxon>Micrococcales</taxon>
        <taxon>Microbacteriaceae</taxon>
        <taxon>Microbacterium</taxon>
    </lineage>
</organism>
<protein>
    <recommendedName>
        <fullName evidence="8">Serine acetyltransferase</fullName>
    </recommendedName>
</protein>
<dbReference type="InterPro" id="IPR001451">
    <property type="entry name" value="Hexapep"/>
</dbReference>
<evidence type="ECO:0000256" key="5">
    <source>
        <dbReference type="SAM" id="MobiDB-lite"/>
    </source>
</evidence>
<sequence length="170" mass="18033">MRLKRYDPSRYWAMRAHVIDPDSPLPRIVRLFYLYRIKRSDAFNLASMGTDLGVGAAFATPPHLVHGLNGIVVTPRARIGVHCTINQQVTIGDGFDGGAPTIGDHCFIGAGAKIIGGVTIGDHVRIGANAVVVHDIPSWSTAVGVPAVARPRRERADSGSSSIDTVGGEA</sequence>
<dbReference type="InterPro" id="IPR018357">
    <property type="entry name" value="Hexapep_transf_CS"/>
</dbReference>
<proteinExistence type="inferred from homology"/>
<evidence type="ECO:0000256" key="1">
    <source>
        <dbReference type="ARBA" id="ARBA00007274"/>
    </source>
</evidence>
<comment type="similarity">
    <text evidence="1">Belongs to the transferase hexapeptide repeat family.</text>
</comment>
<evidence type="ECO:0008006" key="8">
    <source>
        <dbReference type="Google" id="ProtNLM"/>
    </source>
</evidence>
<evidence type="ECO:0000256" key="4">
    <source>
        <dbReference type="ARBA" id="ARBA00023315"/>
    </source>
</evidence>
<keyword evidence="7" id="KW-1185">Reference proteome</keyword>
<dbReference type="InterPro" id="IPR011004">
    <property type="entry name" value="Trimer_LpxA-like_sf"/>
</dbReference>
<evidence type="ECO:0000313" key="6">
    <source>
        <dbReference type="EMBL" id="BDV29530.1"/>
    </source>
</evidence>
<accession>A0ABM8DVJ0</accession>
<gene>
    <name evidence="6" type="ORF">Microterr_01900</name>
</gene>
<dbReference type="Proteomes" id="UP001317779">
    <property type="component" value="Chromosome"/>
</dbReference>